<proteinExistence type="predicted"/>
<dbReference type="CDD" id="cd03801">
    <property type="entry name" value="GT4_PimA-like"/>
    <property type="match status" value="1"/>
</dbReference>
<evidence type="ECO:0000256" key="1">
    <source>
        <dbReference type="ARBA" id="ARBA00022679"/>
    </source>
</evidence>
<evidence type="ECO:0000259" key="3">
    <source>
        <dbReference type="Pfam" id="PF00534"/>
    </source>
</evidence>
<dbReference type="Proteomes" id="UP000478493">
    <property type="component" value="Unassembled WGS sequence"/>
</dbReference>
<protein>
    <submittedName>
        <fullName evidence="4 5">Glycosyltransferase</fullName>
    </submittedName>
</protein>
<accession>A0A413A2T8</accession>
<dbReference type="GO" id="GO:0016757">
    <property type="term" value="F:glycosyltransferase activity"/>
    <property type="evidence" value="ECO:0007669"/>
    <property type="project" value="InterPro"/>
</dbReference>
<comment type="caution">
    <text evidence="5">The sequence shown here is derived from an EMBL/GenBank/DDBJ whole genome shotgun (WGS) entry which is preliminary data.</text>
</comment>
<dbReference type="GO" id="GO:0009103">
    <property type="term" value="P:lipopolysaccharide biosynthetic process"/>
    <property type="evidence" value="ECO:0007669"/>
    <property type="project" value="TreeGrafter"/>
</dbReference>
<keyword evidence="1 5" id="KW-0808">Transferase</keyword>
<name>A0A413A2T8_BACOV</name>
<evidence type="ECO:0000313" key="4">
    <source>
        <dbReference type="EMBL" id="KAA4539856.1"/>
    </source>
</evidence>
<dbReference type="AlphaFoldDB" id="A0A413A2T8"/>
<evidence type="ECO:0000256" key="2">
    <source>
        <dbReference type="SAM" id="Phobius"/>
    </source>
</evidence>
<dbReference type="Gene3D" id="3.40.50.2000">
    <property type="entry name" value="Glycogen Phosphorylase B"/>
    <property type="match status" value="2"/>
</dbReference>
<feature type="transmembrane region" description="Helical" evidence="2">
    <location>
        <begin position="84"/>
        <end position="108"/>
    </location>
</feature>
<gene>
    <name evidence="5" type="ORF">DWV35_15245</name>
    <name evidence="4" type="ORF">F3B85_07670</name>
</gene>
<dbReference type="RefSeq" id="WP_004303669.1">
    <property type="nucleotide sequence ID" value="NZ_CABKQC010000002.1"/>
</dbReference>
<evidence type="ECO:0000313" key="5">
    <source>
        <dbReference type="EMBL" id="RGX08473.1"/>
    </source>
</evidence>
<evidence type="ECO:0000313" key="7">
    <source>
        <dbReference type="Proteomes" id="UP000478493"/>
    </source>
</evidence>
<keyword evidence="2" id="KW-0812">Transmembrane</keyword>
<reference evidence="5 6" key="1">
    <citation type="submission" date="2018-08" db="EMBL/GenBank/DDBJ databases">
        <title>A genome reference for cultivated species of the human gut microbiota.</title>
        <authorList>
            <person name="Zou Y."/>
            <person name="Xue W."/>
            <person name="Luo G."/>
        </authorList>
    </citation>
    <scope>NUCLEOTIDE SEQUENCE [LARGE SCALE GENOMIC DNA]</scope>
    <source>
        <strain evidence="5 6">AF04-46</strain>
    </source>
</reference>
<feature type="domain" description="Glycosyl transferase family 1" evidence="3">
    <location>
        <begin position="184"/>
        <end position="346"/>
    </location>
</feature>
<dbReference type="SUPFAM" id="SSF53756">
    <property type="entry name" value="UDP-Glycosyltransferase/glycogen phosphorylase"/>
    <property type="match status" value="1"/>
</dbReference>
<dbReference type="Pfam" id="PF00534">
    <property type="entry name" value="Glycos_transf_1"/>
    <property type="match status" value="1"/>
</dbReference>
<dbReference type="EMBL" id="QSBI01000020">
    <property type="protein sequence ID" value="RGX08473.1"/>
    <property type="molecule type" value="Genomic_DNA"/>
</dbReference>
<sequence>MKNRIYFFANFGDWSKIPFGGGEVGNRRTLALLKKLNYDIVLIPKYIRVNDHSLINSIELLFKIISNIFLFAKTLINGQRKGAIVHIAGFYGIMIYFEYLLIAIAKVLHYKVIYEMRGGGANKYYEEGHFLYKFFFKRAIRRSDEIFSQGKENFSLIKKIDTNKRIFYYPNYVQGDFYPQQYPQKPKDKINLMYFGRLSKTKNTDIVINTFILLAKEYNNVYLEIIGNSESQFYTDYIKNKIKESNLESRINILPACNHKELKKHLVDKSFYIFPSKEPREGHSNALTEAMAWGLIPITTSQGFNRSVIENDSLIVEKLDVKCFVNKIKYIIDNDLIEQFSYNSYNRVLSNYTDEIVLEKLKEEYDFLFNVKFTS</sequence>
<dbReference type="EMBL" id="VWGP01000004">
    <property type="protein sequence ID" value="KAA4539856.1"/>
    <property type="molecule type" value="Genomic_DNA"/>
</dbReference>
<keyword evidence="2" id="KW-0472">Membrane</keyword>
<dbReference type="PANTHER" id="PTHR46401">
    <property type="entry name" value="GLYCOSYLTRANSFERASE WBBK-RELATED"/>
    <property type="match status" value="1"/>
</dbReference>
<reference evidence="4 7" key="2">
    <citation type="journal article" date="2019" name="Nat. Med.">
        <title>A library of human gut bacterial isolates paired with longitudinal multiomics data enables mechanistic microbiome research.</title>
        <authorList>
            <person name="Poyet M."/>
            <person name="Groussin M."/>
            <person name="Gibbons S.M."/>
            <person name="Avila-Pacheco J."/>
            <person name="Jiang X."/>
            <person name="Kearney S.M."/>
            <person name="Perrotta A.R."/>
            <person name="Berdy B."/>
            <person name="Zhao S."/>
            <person name="Lieberman T.D."/>
            <person name="Swanson P.K."/>
            <person name="Smith M."/>
            <person name="Roesemann S."/>
            <person name="Alexander J.E."/>
            <person name="Rich S.A."/>
            <person name="Livny J."/>
            <person name="Vlamakis H."/>
            <person name="Clish C."/>
            <person name="Bullock K."/>
            <person name="Deik A."/>
            <person name="Scott J."/>
            <person name="Pierce K.A."/>
            <person name="Xavier R.J."/>
            <person name="Alm E.J."/>
        </authorList>
    </citation>
    <scope>NUCLEOTIDE SEQUENCE [LARGE SCALE GENOMIC DNA]</scope>
    <source>
        <strain evidence="4 7">BIOML-A41</strain>
    </source>
</reference>
<dbReference type="InterPro" id="IPR001296">
    <property type="entry name" value="Glyco_trans_1"/>
</dbReference>
<dbReference type="PANTHER" id="PTHR46401:SF2">
    <property type="entry name" value="GLYCOSYLTRANSFERASE WBBK-RELATED"/>
    <property type="match status" value="1"/>
</dbReference>
<organism evidence="5 6">
    <name type="scientific">Bacteroides ovatus</name>
    <dbReference type="NCBI Taxonomy" id="28116"/>
    <lineage>
        <taxon>Bacteria</taxon>
        <taxon>Pseudomonadati</taxon>
        <taxon>Bacteroidota</taxon>
        <taxon>Bacteroidia</taxon>
        <taxon>Bacteroidales</taxon>
        <taxon>Bacteroidaceae</taxon>
        <taxon>Bacteroides</taxon>
    </lineage>
</organism>
<keyword evidence="2" id="KW-1133">Transmembrane helix</keyword>
<evidence type="ECO:0000313" key="6">
    <source>
        <dbReference type="Proteomes" id="UP000286031"/>
    </source>
</evidence>
<dbReference type="Proteomes" id="UP000286031">
    <property type="component" value="Unassembled WGS sequence"/>
</dbReference>